<sequence length="221" mass="24310">MDFHVTAESLCPPAIVEKARAMDISDIDSVFVWNDISESGAGPECLSAVVGATAQRVTKTSNYNLVNVLMSEAAFIAEANGPEVRSALKDMAQRIEPDKYTCAMYYEMLSDNDIDLTAEHLPIPASQWVVSTGEGTHIAFRRAIYRLRMGAPGAQEHLAEGLAVVATKTYPFQAHIQHLLKAKLPQNRALLEPYLDDPRRPPGLFGPGLPIGEFIRKHLPR</sequence>
<dbReference type="RefSeq" id="WP_089948758.1">
    <property type="nucleotide sequence ID" value="NZ_FNOI01000010.1"/>
</dbReference>
<keyword evidence="2" id="KW-1185">Reference proteome</keyword>
<dbReference type="EMBL" id="FNOI01000010">
    <property type="protein sequence ID" value="SDX61437.1"/>
    <property type="molecule type" value="Genomic_DNA"/>
</dbReference>
<dbReference type="Proteomes" id="UP000199441">
    <property type="component" value="Unassembled WGS sequence"/>
</dbReference>
<dbReference type="AlphaFoldDB" id="A0A1H3D4X9"/>
<proteinExistence type="predicted"/>
<gene>
    <name evidence="1" type="ORF">SAMN04488001_0026</name>
</gene>
<accession>A0A1H3D4X9</accession>
<reference evidence="2" key="1">
    <citation type="submission" date="2016-10" db="EMBL/GenBank/DDBJ databases">
        <authorList>
            <person name="Varghese N."/>
            <person name="Submissions S."/>
        </authorList>
    </citation>
    <scope>NUCLEOTIDE SEQUENCE [LARGE SCALE GENOMIC DNA]</scope>
    <source>
        <strain evidence="2">DSM 26922</strain>
    </source>
</reference>
<evidence type="ECO:0000313" key="2">
    <source>
        <dbReference type="Proteomes" id="UP000199441"/>
    </source>
</evidence>
<protein>
    <submittedName>
        <fullName evidence="1">Uncharacterized protein</fullName>
    </submittedName>
</protein>
<evidence type="ECO:0000313" key="1">
    <source>
        <dbReference type="EMBL" id="SDX61437.1"/>
    </source>
</evidence>
<dbReference type="STRING" id="670155.SAMN04488001_0026"/>
<name>A0A1H3D4X9_9RHOB</name>
<organism evidence="1 2">
    <name type="scientific">Litoreibacter albidus</name>
    <dbReference type="NCBI Taxonomy" id="670155"/>
    <lineage>
        <taxon>Bacteria</taxon>
        <taxon>Pseudomonadati</taxon>
        <taxon>Pseudomonadota</taxon>
        <taxon>Alphaproteobacteria</taxon>
        <taxon>Rhodobacterales</taxon>
        <taxon>Roseobacteraceae</taxon>
        <taxon>Litoreibacter</taxon>
    </lineage>
</organism>